<proteinExistence type="inferred from homology"/>
<keyword evidence="13" id="KW-1185">Reference proteome</keyword>
<evidence type="ECO:0000256" key="5">
    <source>
        <dbReference type="ARBA" id="ARBA00022801"/>
    </source>
</evidence>
<feature type="domain" description="Peptidase M16 N-terminal" evidence="10">
    <location>
        <begin position="157"/>
        <end position="222"/>
    </location>
</feature>
<feature type="domain" description="Peptidase M16 C-terminal" evidence="11">
    <location>
        <begin position="772"/>
        <end position="885"/>
    </location>
</feature>
<dbReference type="STRING" id="561061.SAMN05660862_0311"/>
<organism evidence="12 13">
    <name type="scientific">Sphingobacterium psychroaquaticum</name>
    <dbReference type="NCBI Taxonomy" id="561061"/>
    <lineage>
        <taxon>Bacteria</taxon>
        <taxon>Pseudomonadati</taxon>
        <taxon>Bacteroidota</taxon>
        <taxon>Sphingobacteriia</taxon>
        <taxon>Sphingobacteriales</taxon>
        <taxon>Sphingobacteriaceae</taxon>
        <taxon>Sphingobacterium</taxon>
    </lineage>
</organism>
<dbReference type="OrthoDB" id="9811314at2"/>
<dbReference type="PROSITE" id="PS00143">
    <property type="entry name" value="INSULINASE"/>
    <property type="match status" value="1"/>
</dbReference>
<dbReference type="PANTHER" id="PTHR43690:SF17">
    <property type="entry name" value="PROTEIN YHJJ"/>
    <property type="match status" value="1"/>
</dbReference>
<feature type="signal peptide" evidence="9">
    <location>
        <begin position="1"/>
        <end position="23"/>
    </location>
</feature>
<feature type="domain" description="Peptidase M16 N-terminal" evidence="10">
    <location>
        <begin position="595"/>
        <end position="694"/>
    </location>
</feature>
<comment type="similarity">
    <text evidence="2 8">Belongs to the peptidase M16 family.</text>
</comment>
<dbReference type="InterPro" id="IPR050626">
    <property type="entry name" value="Peptidase_M16"/>
</dbReference>
<evidence type="ECO:0000256" key="9">
    <source>
        <dbReference type="SAM" id="SignalP"/>
    </source>
</evidence>
<keyword evidence="3" id="KW-0645">Protease</keyword>
<feature type="domain" description="Peptidase M16 C-terminal" evidence="11">
    <location>
        <begin position="264"/>
        <end position="435"/>
    </location>
</feature>
<evidence type="ECO:0000256" key="7">
    <source>
        <dbReference type="ARBA" id="ARBA00023049"/>
    </source>
</evidence>
<dbReference type="GO" id="GO:0006508">
    <property type="term" value="P:proteolysis"/>
    <property type="evidence" value="ECO:0007669"/>
    <property type="project" value="UniProtKB-KW"/>
</dbReference>
<dbReference type="SUPFAM" id="SSF63411">
    <property type="entry name" value="LuxS/MPP-like metallohydrolase"/>
    <property type="match status" value="4"/>
</dbReference>
<evidence type="ECO:0000256" key="6">
    <source>
        <dbReference type="ARBA" id="ARBA00022833"/>
    </source>
</evidence>
<dbReference type="InterPro" id="IPR011765">
    <property type="entry name" value="Pept_M16_N"/>
</dbReference>
<keyword evidence="5" id="KW-0378">Hydrolase</keyword>
<dbReference type="RefSeq" id="WP_085471209.1">
    <property type="nucleotide sequence ID" value="NZ_FXAU01000001.1"/>
</dbReference>
<accession>A0A1X7I268</accession>
<evidence type="ECO:0000259" key="10">
    <source>
        <dbReference type="Pfam" id="PF00675"/>
    </source>
</evidence>
<dbReference type="Gene3D" id="3.30.830.10">
    <property type="entry name" value="Metalloenzyme, LuxS/M16 peptidase-like"/>
    <property type="match status" value="4"/>
</dbReference>
<dbReference type="InterPro" id="IPR007863">
    <property type="entry name" value="Peptidase_M16_C"/>
</dbReference>
<name>A0A1X7I268_9SPHI</name>
<keyword evidence="4" id="KW-0479">Metal-binding</keyword>
<evidence type="ECO:0000313" key="13">
    <source>
        <dbReference type="Proteomes" id="UP000192980"/>
    </source>
</evidence>
<dbReference type="PANTHER" id="PTHR43690">
    <property type="entry name" value="NARDILYSIN"/>
    <property type="match status" value="1"/>
</dbReference>
<dbReference type="GO" id="GO:0004222">
    <property type="term" value="F:metalloendopeptidase activity"/>
    <property type="evidence" value="ECO:0007669"/>
    <property type="project" value="InterPro"/>
</dbReference>
<dbReference type="AlphaFoldDB" id="A0A1X7I268"/>
<keyword evidence="9" id="KW-0732">Signal</keyword>
<evidence type="ECO:0000256" key="4">
    <source>
        <dbReference type="ARBA" id="ARBA00022723"/>
    </source>
</evidence>
<dbReference type="Pfam" id="PF05193">
    <property type="entry name" value="Peptidase_M16_C"/>
    <property type="match status" value="2"/>
</dbReference>
<dbReference type="GO" id="GO:0046872">
    <property type="term" value="F:metal ion binding"/>
    <property type="evidence" value="ECO:0007669"/>
    <property type="project" value="UniProtKB-KW"/>
</dbReference>
<evidence type="ECO:0000256" key="2">
    <source>
        <dbReference type="ARBA" id="ARBA00007261"/>
    </source>
</evidence>
<evidence type="ECO:0000256" key="3">
    <source>
        <dbReference type="ARBA" id="ARBA00022670"/>
    </source>
</evidence>
<reference evidence="12 13" key="1">
    <citation type="submission" date="2017-04" db="EMBL/GenBank/DDBJ databases">
        <authorList>
            <person name="Afonso C.L."/>
            <person name="Miller P.J."/>
            <person name="Scott M.A."/>
            <person name="Spackman E."/>
            <person name="Goraichik I."/>
            <person name="Dimitrov K.M."/>
            <person name="Suarez D.L."/>
            <person name="Swayne D.E."/>
        </authorList>
    </citation>
    <scope>NUCLEOTIDE SEQUENCE [LARGE SCALE GENOMIC DNA]</scope>
    <source>
        <strain evidence="12 13">DSM 22418</strain>
    </source>
</reference>
<feature type="domain" description="Peptidase M16 N-terminal" evidence="10">
    <location>
        <begin position="65"/>
        <end position="108"/>
    </location>
</feature>
<keyword evidence="7" id="KW-0482">Metalloprotease</keyword>
<dbReference type="InterPro" id="IPR001431">
    <property type="entry name" value="Pept_M16_Zn_BS"/>
</dbReference>
<sequence>MKRLFKSIFVVSFILATSGVALGQQKFEWKEASEGGYSYKYVANDPTQSRFYTLKNGLTVILSPSKKEPRIQTYIATKAGSKTDPKDHTGLAHYLEHMLFKGTDKFGSLDWSKEKPLLDQVDALYEQYNSTTDEAKRTAIYKKIDSVSGEAAKFAIANEYDKMMSNMGADGTNAFTSFEQTVYIEDIPNNVVDKYLAVQSERFRNPILRLFHTELEAVYEEKNMGLDNDGRKSIEAMFESLFPGNNYGRQTVIGTIEHLKNPSLKAIREYFNTYYVPNNMGVIMAGDFDPTTMVKKIDAAFAYMQPKTIPPYTFDKEAEITKPIIREVKGPNSEFMFMGFRFPGAAHKDAQMLNLMGNILTNGSAGLIDLNLVKSQKLLGAAAFPYVLKDYSMLILQGNPSQGQSLEQVRDLLLGELRKLRNGEFSEDLITSIVNNERRSQISRNDSYSSRAEELMSAFTSELDWANELGYTERLKGVTKQDVVDFANKYLNDENFVIVYKRQGVDENVVKVVKPTITPISVNRTDQSAFLTQVNNMPEAAIEPVWVDYNKDIQKNAGKDVEVLAVKNKDNELFSMVYRFQTGRWNNKLLGIATDYMKFLGTKAKSSEEFSKEFYKLASDFSASSGAEETNISISGLNSNFDKTVLLIQDLLRNCVVDEVAFKAYIGRMKQSRENAKKNKSSIMEGLRSYAKYGAKNPFNYTFTDAELDQLKAEDLVKALHDFANMKHTVLYFGPRSLSELTASLPALKVSKSAFIVPAAGEQFKELPTETNKVLFANYDMKQAEVFWFRNSDLYNSSRTPTISLFNNYFGGGMGSIVFQTIRESKALAYSTYAFFGQPQKKENHYSVGAYVGTQADKFKEAVNGMNELLTTLPESAAALETAKTSLVKSIASERITNSAVLNSYMAARRLGNTTDIRKAVYEQAPKLTFQDLKSFHGKEMSSKPYVYCVVADEKGLDQAELEKIGTVKKLTLEEIFGY</sequence>
<evidence type="ECO:0000256" key="8">
    <source>
        <dbReference type="RuleBase" id="RU004447"/>
    </source>
</evidence>
<gene>
    <name evidence="12" type="ORF">SAMN05660862_0311</name>
</gene>
<protein>
    <submittedName>
        <fullName evidence="12">Predicted Zn-dependent peptidase</fullName>
    </submittedName>
</protein>
<dbReference type="Proteomes" id="UP000192980">
    <property type="component" value="Unassembled WGS sequence"/>
</dbReference>
<dbReference type="Pfam" id="PF00675">
    <property type="entry name" value="Peptidase_M16"/>
    <property type="match status" value="3"/>
</dbReference>
<evidence type="ECO:0000259" key="11">
    <source>
        <dbReference type="Pfam" id="PF05193"/>
    </source>
</evidence>
<evidence type="ECO:0000313" key="12">
    <source>
        <dbReference type="EMBL" id="SMG07745.1"/>
    </source>
</evidence>
<evidence type="ECO:0000256" key="1">
    <source>
        <dbReference type="ARBA" id="ARBA00001947"/>
    </source>
</evidence>
<dbReference type="EMBL" id="FXAU01000001">
    <property type="protein sequence ID" value="SMG07745.1"/>
    <property type="molecule type" value="Genomic_DNA"/>
</dbReference>
<keyword evidence="6" id="KW-0862">Zinc</keyword>
<feature type="chain" id="PRO_5013231067" evidence="9">
    <location>
        <begin position="24"/>
        <end position="979"/>
    </location>
</feature>
<comment type="cofactor">
    <cofactor evidence="1">
        <name>Zn(2+)</name>
        <dbReference type="ChEBI" id="CHEBI:29105"/>
    </cofactor>
</comment>
<dbReference type="InterPro" id="IPR011249">
    <property type="entry name" value="Metalloenz_LuxS/M16"/>
</dbReference>